<dbReference type="InterPro" id="IPR052994">
    <property type="entry name" value="Tiny_macrocysts_regulators"/>
</dbReference>
<feature type="domain" description="PAS" evidence="3">
    <location>
        <begin position="312"/>
        <end position="367"/>
    </location>
</feature>
<dbReference type="InterPro" id="IPR000014">
    <property type="entry name" value="PAS"/>
</dbReference>
<feature type="transmembrane region" description="Helical" evidence="2">
    <location>
        <begin position="1431"/>
        <end position="1454"/>
    </location>
</feature>
<keyword evidence="1" id="KW-0175">Coiled coil</keyword>
<evidence type="ECO:0000256" key="1">
    <source>
        <dbReference type="SAM" id="Coils"/>
    </source>
</evidence>
<dbReference type="SUPFAM" id="SSF55785">
    <property type="entry name" value="PYP-like sensor domain (PAS domain)"/>
    <property type="match status" value="1"/>
</dbReference>
<dbReference type="OrthoDB" id="303417at2759"/>
<feature type="transmembrane region" description="Helical" evidence="2">
    <location>
        <begin position="1066"/>
        <end position="1091"/>
    </location>
</feature>
<dbReference type="InParanoid" id="Q22EI6"/>
<protein>
    <submittedName>
        <fullName evidence="4">Transmembrane protein, putative</fullName>
    </submittedName>
</protein>
<evidence type="ECO:0000313" key="5">
    <source>
        <dbReference type="Proteomes" id="UP000009168"/>
    </source>
</evidence>
<name>Q22EI6_TETTS</name>
<feature type="coiled-coil region" evidence="1">
    <location>
        <begin position="545"/>
        <end position="579"/>
    </location>
</feature>
<evidence type="ECO:0000256" key="2">
    <source>
        <dbReference type="SAM" id="Phobius"/>
    </source>
</evidence>
<dbReference type="EMBL" id="GG662692">
    <property type="protein sequence ID" value="EAR83666.2"/>
    <property type="molecule type" value="Genomic_DNA"/>
</dbReference>
<dbReference type="RefSeq" id="XP_001031329.2">
    <property type="nucleotide sequence ID" value="XM_001031329.2"/>
</dbReference>
<dbReference type="InterPro" id="IPR035965">
    <property type="entry name" value="PAS-like_dom_sf"/>
</dbReference>
<gene>
    <name evidence="4" type="ORF">TTHERM_00826820</name>
</gene>
<dbReference type="PANTHER" id="PTHR31600:SF2">
    <property type="entry name" value="GAMETE ENRICHED GENE 10 PROTEIN-RELATED"/>
    <property type="match status" value="1"/>
</dbReference>
<keyword evidence="5" id="KW-1185">Reference proteome</keyword>
<evidence type="ECO:0000259" key="3">
    <source>
        <dbReference type="PROSITE" id="PS50112"/>
    </source>
</evidence>
<dbReference type="Gene3D" id="3.30.450.20">
    <property type="entry name" value="PAS domain"/>
    <property type="match status" value="1"/>
</dbReference>
<dbReference type="Proteomes" id="UP000009168">
    <property type="component" value="Unassembled WGS sequence"/>
</dbReference>
<dbReference type="PROSITE" id="PS50112">
    <property type="entry name" value="PAS"/>
    <property type="match status" value="1"/>
</dbReference>
<keyword evidence="2" id="KW-1133">Transmembrane helix</keyword>
<feature type="transmembrane region" description="Helical" evidence="2">
    <location>
        <begin position="886"/>
        <end position="905"/>
    </location>
</feature>
<keyword evidence="2 4" id="KW-0812">Transmembrane</keyword>
<dbReference type="GeneID" id="7843469"/>
<accession>Q22EI6</accession>
<organism evidence="4 5">
    <name type="scientific">Tetrahymena thermophila (strain SB210)</name>
    <dbReference type="NCBI Taxonomy" id="312017"/>
    <lineage>
        <taxon>Eukaryota</taxon>
        <taxon>Sar</taxon>
        <taxon>Alveolata</taxon>
        <taxon>Ciliophora</taxon>
        <taxon>Intramacronucleata</taxon>
        <taxon>Oligohymenophorea</taxon>
        <taxon>Hymenostomatida</taxon>
        <taxon>Tetrahymenina</taxon>
        <taxon>Tetrahymenidae</taxon>
        <taxon>Tetrahymena</taxon>
    </lineage>
</organism>
<dbReference type="PANTHER" id="PTHR31600">
    <property type="entry name" value="TINY MACROCYSTS PROTEIN B-RELATED"/>
    <property type="match status" value="1"/>
</dbReference>
<reference evidence="5" key="1">
    <citation type="journal article" date="2006" name="PLoS Biol.">
        <title>Macronuclear genome sequence of the ciliate Tetrahymena thermophila, a model eukaryote.</title>
        <authorList>
            <person name="Eisen J.A."/>
            <person name="Coyne R.S."/>
            <person name="Wu M."/>
            <person name="Wu D."/>
            <person name="Thiagarajan M."/>
            <person name="Wortman J.R."/>
            <person name="Badger J.H."/>
            <person name="Ren Q."/>
            <person name="Amedeo P."/>
            <person name="Jones K.M."/>
            <person name="Tallon L.J."/>
            <person name="Delcher A.L."/>
            <person name="Salzberg S.L."/>
            <person name="Silva J.C."/>
            <person name="Haas B.J."/>
            <person name="Majoros W.H."/>
            <person name="Farzad M."/>
            <person name="Carlton J.M."/>
            <person name="Smith R.K. Jr."/>
            <person name="Garg J."/>
            <person name="Pearlman R.E."/>
            <person name="Karrer K.M."/>
            <person name="Sun L."/>
            <person name="Manning G."/>
            <person name="Elde N.C."/>
            <person name="Turkewitz A.P."/>
            <person name="Asai D.J."/>
            <person name="Wilkes D.E."/>
            <person name="Wang Y."/>
            <person name="Cai H."/>
            <person name="Collins K."/>
            <person name="Stewart B.A."/>
            <person name="Lee S.R."/>
            <person name="Wilamowska K."/>
            <person name="Weinberg Z."/>
            <person name="Ruzzo W.L."/>
            <person name="Wloga D."/>
            <person name="Gaertig J."/>
            <person name="Frankel J."/>
            <person name="Tsao C.-C."/>
            <person name="Gorovsky M.A."/>
            <person name="Keeling P.J."/>
            <person name="Waller R.F."/>
            <person name="Patron N.J."/>
            <person name="Cherry J.M."/>
            <person name="Stover N.A."/>
            <person name="Krieger C.J."/>
            <person name="del Toro C."/>
            <person name="Ryder H.F."/>
            <person name="Williamson S.C."/>
            <person name="Barbeau R.A."/>
            <person name="Hamilton E.P."/>
            <person name="Orias E."/>
        </authorList>
    </citation>
    <scope>NUCLEOTIDE SEQUENCE [LARGE SCALE GENOMIC DNA]</scope>
    <source>
        <strain evidence="5">SB210</strain>
    </source>
</reference>
<proteinExistence type="predicted"/>
<feature type="transmembrane region" description="Helical" evidence="2">
    <location>
        <begin position="1199"/>
        <end position="1220"/>
    </location>
</feature>
<dbReference type="eggNOG" id="ENOG502SSI2">
    <property type="taxonomic scope" value="Eukaryota"/>
</dbReference>
<sequence length="1501" mass="176511">MDHFINQQPKGQQKKNNREDYFNLDYFCRHISNLIDMDLLDYLQEAKGMMFDRIYTDHVNNCINKKCFCNDFKDQDQSNFQSLFDQQTRNQFLCLLISQLYNNFLAKNFQDKNRNYEKLKFSYFYFLIEIQQIPTKSFVELIQELNKSNKSATIYKNQYTLQEIYHACLQSFSFFWKKSSIQNQRLNMMSVIDFSDLTEEVSILIRDCLIEKRDLFIYLNQDLIDLNFLVHKFWNFLENQKKLSLKITSLFDIYPNSKYVISLAQIFTQNFDIQRRKFSKFIKESKQVMKTFLKEEDYGIDLFNHKSCMVFITLIENLGFIKRASKSFEILFGVKAQDVIGKSCNMMMPDCIAGIHDDSLRHFVERGNMVNLKKGIIFGFGKRKNGFMFPVHARTKLEIYQGVDFGVNGYFQEVNKDFDYFLCETEGGILDVTERIFKLGFQHIFQQNKKNIDTCRIIPLVGLMVQQNSYAKQPGYVDTIMCVPVENDLVSKFRKTKLIDLKSESEELFMLLIKLDQFKFYNVSLRVERIDTSIGVSVIFVEFRKVNKIREYSEILEKLNDLKKEIQNQLNIKLDLNINQSLSYLSQQSPESKFTKQYSLCQVQNNQFNLDETKPASQVFSPIISQNRRDFYQSQFNTANSPQRKQNSPNLNRNSINYNFTLENQFVDFKLTDRISITSRDIETPKNSKTPEVYSQKYSKTQLDQIVEEQLLSQDNYRSPMLSTLSSNQIDNFTLLSNRQNPNIPNSSNQMEQFREQMKDYLQYSNSNIYKNLQFKIKLKSFNDQELTNAESNLQLNDVFVKEFANKDLNNNYFNPSTQSNDGNDDADEKNYMKQMDGDIFLIDQQSQISSVKDLNHEKQQLKKQILDSRAPKIARYFIQIGQSCSFVSLIIPILFLGFFVNFMLNQNLKFENCMLFYDIINSTNQVTHKVEQTRFYQSGITSIHILNLKSEFSNYQQIELYNLQQFKQNIALLMGLKQDENGANFIDNFKSQFKNYDNILTDVSFFIWIQSILVFGYQYILSPSEPDAQVPVYSNFIQFIQILQQAFENSLEDSRNSLNQLVNLIYYNLIFNIIVITLAILIVIPIVLIVEKKKKDFVKLICTYPRDKLDEYLEETCFALKEHYIENGHLFSKTKDDYQIMRQATTHFGTGKQFVDLIIFTSAQNGNQQLSKVVDDQSKKKKRAISQTISLNTQKIQIIVLTTICYVALIVLPLIQYFFGNYQINKIFFQINLAENLSQINFQINRSYSEMYLNLNMKIFKNNPPFNQYNLSSQYFDDFFSILQKNQDLNNQFQQLQQQLTNYASDDQNEAKIISNILSNDSCQVLNDNLNLIDNFTLQSHGNITQYCTGKENEFLIKRGLVLSSQYLFQTCQQLSTFLKQDSSDILQLAQNFDDQNNLHSLSQINPELDASVSICLTLVKQNIQNQTTVLYSIFYILFSFQLLILVIIYYYLWSKVHQEISLNFHKIKNLFTFFSIDQILQNSYIKNYLTGEIRSDVVQ</sequence>
<keyword evidence="2" id="KW-0472">Membrane</keyword>
<feature type="transmembrane region" description="Helical" evidence="2">
    <location>
        <begin position="1000"/>
        <end position="1021"/>
    </location>
</feature>
<dbReference type="KEGG" id="tet:TTHERM_00826820"/>
<dbReference type="HOGENOM" id="CLU_251206_0_0_1"/>
<evidence type="ECO:0000313" key="4">
    <source>
        <dbReference type="EMBL" id="EAR83666.2"/>
    </source>
</evidence>